<sequence>MTQFLPPNLLALFAPRDPIPYLPPLEKLPHEKHHNQPYCGIAPYIREFEDPRDAPPPTRAETREERMERKRREKIERRQQEVETELKMWLWDSSLLPFNFVSNYDTTESKLRREFEVYGPIKRIHMVYSKRSGKPRGYAFIEYEHERDMHSAYKHADGKKIDGRRVLVDVERGRTVKGWRPRRLGGGLGGTRRGGADVNIRHSGRDDTSRYDERPGPSPLPHRDRDRDRERERRERSRERDKERERRRVASRTDRPGRRAGQPDARGSRSGQ</sequence>
<keyword evidence="5" id="KW-0539">Nucleus</keyword>
<name>A0A2K6G759_PROCO</name>
<dbReference type="SUPFAM" id="SSF54928">
    <property type="entry name" value="RNA-binding domain, RBD"/>
    <property type="match status" value="1"/>
</dbReference>
<dbReference type="InterPro" id="IPR012677">
    <property type="entry name" value="Nucleotide-bd_a/b_plait_sf"/>
</dbReference>
<keyword evidence="4 10" id="KW-0694">RNA-binding</keyword>
<dbReference type="GeneTree" id="ENSGT00940000160292"/>
<keyword evidence="14" id="KW-1185">Reference proteome</keyword>
<reference evidence="13" key="1">
    <citation type="submission" date="2025-08" db="UniProtKB">
        <authorList>
            <consortium name="Ensembl"/>
        </authorList>
    </citation>
    <scope>IDENTIFICATION</scope>
</reference>
<feature type="region of interest" description="Disordered" evidence="11">
    <location>
        <begin position="49"/>
        <end position="78"/>
    </location>
</feature>
<feature type="region of interest" description="Disordered" evidence="11">
    <location>
        <begin position="179"/>
        <end position="272"/>
    </location>
</feature>
<feature type="compositionally biased region" description="Basic and acidic residues" evidence="11">
    <location>
        <begin position="60"/>
        <end position="78"/>
    </location>
</feature>
<evidence type="ECO:0000256" key="9">
    <source>
        <dbReference type="ARBA" id="ARBA00062708"/>
    </source>
</evidence>
<gene>
    <name evidence="13" type="primary">SNRNP70</name>
</gene>
<accession>A0A2K6G759</accession>
<dbReference type="Gene3D" id="3.30.70.330">
    <property type="match status" value="1"/>
</dbReference>
<reference evidence="13" key="2">
    <citation type="submission" date="2025-09" db="UniProtKB">
        <authorList>
            <consortium name="Ensembl"/>
        </authorList>
    </citation>
    <scope>IDENTIFICATION</scope>
</reference>
<dbReference type="PANTHER" id="PTHR13952">
    <property type="entry name" value="U1 SMALL NUCLEAR RIBONUCLEOPROTEIN 70 KD"/>
    <property type="match status" value="1"/>
</dbReference>
<dbReference type="Proteomes" id="UP000233160">
    <property type="component" value="Unassembled WGS sequence"/>
</dbReference>
<evidence type="ECO:0000256" key="8">
    <source>
        <dbReference type="ARBA" id="ARBA00058765"/>
    </source>
</evidence>
<dbReference type="InterPro" id="IPR034143">
    <property type="entry name" value="snRNP70_RRM"/>
</dbReference>
<dbReference type="CDD" id="cd12236">
    <property type="entry name" value="RRM_snRNP70"/>
    <property type="match status" value="1"/>
</dbReference>
<feature type="compositionally biased region" description="Basic and acidic residues" evidence="11">
    <location>
        <begin position="199"/>
        <end position="257"/>
    </location>
</feature>
<keyword evidence="6" id="KW-0687">Ribonucleoprotein</keyword>
<comment type="subunit">
    <text evidence="9">Component of the U1 snRNP. The U1 snRNP is composed of the U1 snRNA and the 7 core Sm proteins SNRPB, SNRPD1, SNRPD2, SNRPD3, SNRPE, SNRPF and SNRPG that assemble in a heptameric protein ring on the Sm site of the small nuclear RNA to form the core snRNP, and at least three U1 snRNP-specific proteins SNRNP70/U1-70K, SNRPA/U1-A and SNRPC/U1-C. Interacts with SCNM1. Found in a pre-mRNA splicing complex with SFRS4, SFRS5, SNRNP70, SNRPA1, SRRM1 and SRRM2. Found in a pre-mRNA exonic splicing enhancer (ESE) complex with SNRNP70, SNRPA1, SRRM1 and TRA2B/SFRS10. Interacts with dephosphorylated SFRS13A and SFPQ. Interacts with NUDT21/CPSF5, CPSF6, SCAF11, and ZRANB2. Interacts with GEMIN5. Interacts with FUS.</text>
</comment>
<evidence type="ECO:0000256" key="7">
    <source>
        <dbReference type="ARBA" id="ARBA00053649"/>
    </source>
</evidence>
<dbReference type="GO" id="GO:0043484">
    <property type="term" value="P:regulation of RNA splicing"/>
    <property type="evidence" value="ECO:0007669"/>
    <property type="project" value="UniProtKB-ARBA"/>
</dbReference>
<dbReference type="Pfam" id="PF12220">
    <property type="entry name" value="U1snRNP70_N"/>
    <property type="match status" value="1"/>
</dbReference>
<dbReference type="InterPro" id="IPR000504">
    <property type="entry name" value="RRM_dom"/>
</dbReference>
<dbReference type="FunFam" id="3.30.70.330:FF:001585">
    <property type="entry name" value="U1 small nuclear ribonucleoprotein 70 kDa"/>
    <property type="match status" value="1"/>
</dbReference>
<dbReference type="GO" id="GO:0071004">
    <property type="term" value="C:U2-type prespliceosome"/>
    <property type="evidence" value="ECO:0007669"/>
    <property type="project" value="TreeGrafter"/>
</dbReference>
<evidence type="ECO:0000259" key="12">
    <source>
        <dbReference type="PROSITE" id="PS50102"/>
    </source>
</evidence>
<comment type="function">
    <text evidence="7">Truncated isoforms that lack the RRM domain cannot bind U1-snRNA.</text>
</comment>
<evidence type="ECO:0000256" key="11">
    <source>
        <dbReference type="SAM" id="MobiDB-lite"/>
    </source>
</evidence>
<dbReference type="Pfam" id="PF00076">
    <property type="entry name" value="RRM_1"/>
    <property type="match status" value="1"/>
</dbReference>
<dbReference type="PROSITE" id="PS50102">
    <property type="entry name" value="RRM"/>
    <property type="match status" value="1"/>
</dbReference>
<dbReference type="GO" id="GO:0003729">
    <property type="term" value="F:mRNA binding"/>
    <property type="evidence" value="ECO:0007669"/>
    <property type="project" value="TreeGrafter"/>
</dbReference>
<dbReference type="Ensembl" id="ENSPCOT00000032739.1">
    <property type="protein sequence ID" value="ENSPCOP00000022069.1"/>
    <property type="gene ID" value="ENSPCOG00000023103.1"/>
</dbReference>
<comment type="subcellular location">
    <subcellularLocation>
        <location evidence="1">Nucleus speckle</location>
    </subcellularLocation>
    <subcellularLocation>
        <location evidence="2">Nucleus</location>
        <location evidence="2">Nucleoplasm</location>
    </subcellularLocation>
</comment>
<feature type="compositionally biased region" description="Gly residues" evidence="11">
    <location>
        <begin position="184"/>
        <end position="193"/>
    </location>
</feature>
<evidence type="ECO:0000256" key="1">
    <source>
        <dbReference type="ARBA" id="ARBA00004324"/>
    </source>
</evidence>
<dbReference type="AlphaFoldDB" id="A0A2K6G759"/>
<dbReference type="SMART" id="SM00360">
    <property type="entry name" value="RRM"/>
    <property type="match status" value="1"/>
</dbReference>
<evidence type="ECO:0000256" key="2">
    <source>
        <dbReference type="ARBA" id="ARBA00004642"/>
    </source>
</evidence>
<dbReference type="GO" id="GO:0005685">
    <property type="term" value="C:U1 snRNP"/>
    <property type="evidence" value="ECO:0007669"/>
    <property type="project" value="TreeGrafter"/>
</dbReference>
<evidence type="ECO:0000256" key="6">
    <source>
        <dbReference type="ARBA" id="ARBA00023274"/>
    </source>
</evidence>
<protein>
    <recommendedName>
        <fullName evidence="3">U1 small nuclear ribonucleoprotein 70 kDa</fullName>
    </recommendedName>
</protein>
<dbReference type="InterPro" id="IPR022023">
    <property type="entry name" value="U1snRNP70_N"/>
</dbReference>
<dbReference type="GO" id="GO:0016607">
    <property type="term" value="C:nuclear speck"/>
    <property type="evidence" value="ECO:0007669"/>
    <property type="project" value="UniProtKB-SubCell"/>
</dbReference>
<evidence type="ECO:0000256" key="3">
    <source>
        <dbReference type="ARBA" id="ARBA00016996"/>
    </source>
</evidence>
<evidence type="ECO:0000256" key="5">
    <source>
        <dbReference type="ARBA" id="ARBA00023242"/>
    </source>
</evidence>
<dbReference type="GO" id="GO:0030619">
    <property type="term" value="F:U1 snRNA binding"/>
    <property type="evidence" value="ECO:0007669"/>
    <property type="project" value="InterPro"/>
</dbReference>
<dbReference type="GO" id="GO:0071011">
    <property type="term" value="C:precatalytic spliceosome"/>
    <property type="evidence" value="ECO:0007669"/>
    <property type="project" value="TreeGrafter"/>
</dbReference>
<proteinExistence type="predicted"/>
<dbReference type="InterPro" id="IPR035979">
    <property type="entry name" value="RBD_domain_sf"/>
</dbReference>
<evidence type="ECO:0000313" key="14">
    <source>
        <dbReference type="Proteomes" id="UP000233160"/>
    </source>
</evidence>
<dbReference type="GO" id="GO:0000398">
    <property type="term" value="P:mRNA splicing, via spliceosome"/>
    <property type="evidence" value="ECO:0007669"/>
    <property type="project" value="TreeGrafter"/>
</dbReference>
<evidence type="ECO:0000313" key="13">
    <source>
        <dbReference type="Ensembl" id="ENSPCOP00000022069.1"/>
    </source>
</evidence>
<dbReference type="InterPro" id="IPR051183">
    <property type="entry name" value="U1_U11-U12_snRNP_70-35kDa"/>
</dbReference>
<evidence type="ECO:0000256" key="10">
    <source>
        <dbReference type="PROSITE-ProRule" id="PRU00176"/>
    </source>
</evidence>
<evidence type="ECO:0000256" key="4">
    <source>
        <dbReference type="ARBA" id="ARBA00022884"/>
    </source>
</evidence>
<organism evidence="13 14">
    <name type="scientific">Propithecus coquereli</name>
    <name type="common">Coquerel's sifaka</name>
    <name type="synonym">Propithecus verreauxi coquereli</name>
    <dbReference type="NCBI Taxonomy" id="379532"/>
    <lineage>
        <taxon>Eukaryota</taxon>
        <taxon>Metazoa</taxon>
        <taxon>Chordata</taxon>
        <taxon>Craniata</taxon>
        <taxon>Vertebrata</taxon>
        <taxon>Euteleostomi</taxon>
        <taxon>Mammalia</taxon>
        <taxon>Eutheria</taxon>
        <taxon>Euarchontoglires</taxon>
        <taxon>Primates</taxon>
        <taxon>Strepsirrhini</taxon>
        <taxon>Lemuriformes</taxon>
        <taxon>Indriidae</taxon>
        <taxon>Propithecus</taxon>
    </lineage>
</organism>
<feature type="domain" description="RRM" evidence="12">
    <location>
        <begin position="100"/>
        <end position="173"/>
    </location>
</feature>
<comment type="function">
    <text evidence="8">Component of the spliceosomal U1 snRNP, which is essential for recognition of the pre-mRNA 5' splice-site and the subsequent assembly of the spliceosome. SNRNP70 binds to the loop I region of U1-snRNA.</text>
</comment>
<dbReference type="PANTHER" id="PTHR13952:SF5">
    <property type="entry name" value="U1 SMALL NUCLEAR RIBONUCLEOPROTEIN 70 KDA"/>
    <property type="match status" value="1"/>
</dbReference>